<dbReference type="Pfam" id="PF09797">
    <property type="entry name" value="NatB_MDM20"/>
    <property type="match status" value="1"/>
</dbReference>
<feature type="non-terminal residue" evidence="2">
    <location>
        <position position="1"/>
    </location>
</feature>
<name>A0A3N4LKN1_9PEZI</name>
<feature type="non-terminal residue" evidence="2">
    <location>
        <position position="714"/>
    </location>
</feature>
<proteinExistence type="inferred from homology"/>
<comment type="similarity">
    <text evidence="1">Belongs to the MDM20/NAA25 family.</text>
</comment>
<dbReference type="OrthoDB" id="1874341at2759"/>
<keyword evidence="3" id="KW-1185">Reference proteome</keyword>
<dbReference type="EMBL" id="ML121555">
    <property type="protein sequence ID" value="RPB22029.1"/>
    <property type="molecule type" value="Genomic_DNA"/>
</dbReference>
<dbReference type="FunCoup" id="A0A3N4LKN1">
    <property type="interactions" value="46"/>
</dbReference>
<dbReference type="InterPro" id="IPR019183">
    <property type="entry name" value="NAA25_NatB_aux_su"/>
</dbReference>
<evidence type="ECO:0000313" key="2">
    <source>
        <dbReference type="EMBL" id="RPB22029.1"/>
    </source>
</evidence>
<dbReference type="InParanoid" id="A0A3N4LKN1"/>
<dbReference type="Proteomes" id="UP000267821">
    <property type="component" value="Unassembled WGS sequence"/>
</dbReference>
<dbReference type="STRING" id="1051890.A0A3N4LKN1"/>
<gene>
    <name evidence="2" type="ORF">L211DRAFT_840124</name>
</gene>
<accession>A0A3N4LKN1</accession>
<evidence type="ECO:0000256" key="1">
    <source>
        <dbReference type="ARBA" id="ARBA00006298"/>
    </source>
</evidence>
<dbReference type="PANTHER" id="PTHR22767">
    <property type="entry name" value="N-TERMINAL ACETYLTRANSFERASE-RELATED"/>
    <property type="match status" value="1"/>
</dbReference>
<sequence length="714" mass="79838">ETSNERNLFGMLAYRMIIKARDEVPPEANNTLLPPRAIQNAQEVHLLLSVITLASPQQSARDRALEALSILNSKNLGLESAIAKGDYLGLLRKKLSLLQEVGKWGVLWEFCGGLLQKARVPEESAKSELPMIGDDWALWENYLNATMELLTAKGDLPAGLDKESLKTATLKTVMRYVRPRDGKKATRNSELALVKLASLFHRQEEEGPEGTPKLVEACKRYFDSVGSKNCCFEDLGRYVEMLNGEEQEELLSYLRPKGTNGEGKVTVSRIAEQINVQKFVYFLRISPLPLNTQADVSAFQCFKDLKMSDPTPETLEQSLTTTLSQFAAMNMQIYLSALTPSLSSSLIVTDNQYGDDAALLAVMALLRLWKLGDEKSDVPLFRAILILETLLTKSKYNYQALLLLTRLYHLVGAPYLAASNEVWGRLNVKQVQTDTLGHWLLTRGSTIFPGPINGNADPTTATDLVNHLNRSLRIYDLNRKQTPDMTVMALDRGTYGQILEFVEFERRLEGSVQRGAYEIDKRRAERLRGGAGTGEGIAPWKEYMLEGPETGKIVDNRDFVVFANFEKGKMRAEEKFLRLGKELPGVRWVRAFSLVEELVNVASGVKYKELGKRLAEICSGVMGLVKSDEEEEGKKEFTKEEVSYLTLATILSKFLVSITPGASPDLERLVENIDMITAFFKKPTPALATPYSWRTLHTTYTSLESALLANIVLT</sequence>
<protein>
    <submittedName>
        <fullName evidence="2">Uncharacterized protein</fullName>
    </submittedName>
</protein>
<reference evidence="2 3" key="1">
    <citation type="journal article" date="2018" name="Nat. Ecol. Evol.">
        <title>Pezizomycetes genomes reveal the molecular basis of ectomycorrhizal truffle lifestyle.</title>
        <authorList>
            <person name="Murat C."/>
            <person name="Payen T."/>
            <person name="Noel B."/>
            <person name="Kuo A."/>
            <person name="Morin E."/>
            <person name="Chen J."/>
            <person name="Kohler A."/>
            <person name="Krizsan K."/>
            <person name="Balestrini R."/>
            <person name="Da Silva C."/>
            <person name="Montanini B."/>
            <person name="Hainaut M."/>
            <person name="Levati E."/>
            <person name="Barry K.W."/>
            <person name="Belfiori B."/>
            <person name="Cichocki N."/>
            <person name="Clum A."/>
            <person name="Dockter R.B."/>
            <person name="Fauchery L."/>
            <person name="Guy J."/>
            <person name="Iotti M."/>
            <person name="Le Tacon F."/>
            <person name="Lindquist E.A."/>
            <person name="Lipzen A."/>
            <person name="Malagnac F."/>
            <person name="Mello A."/>
            <person name="Molinier V."/>
            <person name="Miyauchi S."/>
            <person name="Poulain J."/>
            <person name="Riccioni C."/>
            <person name="Rubini A."/>
            <person name="Sitrit Y."/>
            <person name="Splivallo R."/>
            <person name="Traeger S."/>
            <person name="Wang M."/>
            <person name="Zifcakova L."/>
            <person name="Wipf D."/>
            <person name="Zambonelli A."/>
            <person name="Paolocci F."/>
            <person name="Nowrousian M."/>
            <person name="Ottonello S."/>
            <person name="Baldrian P."/>
            <person name="Spatafora J.W."/>
            <person name="Henrissat B."/>
            <person name="Nagy L.G."/>
            <person name="Aury J.M."/>
            <person name="Wincker P."/>
            <person name="Grigoriev I.V."/>
            <person name="Bonfante P."/>
            <person name="Martin F.M."/>
        </authorList>
    </citation>
    <scope>NUCLEOTIDE SEQUENCE [LARGE SCALE GENOMIC DNA]</scope>
    <source>
        <strain evidence="2 3">ATCC MYA-4762</strain>
    </source>
</reference>
<dbReference type="PANTHER" id="PTHR22767:SF3">
    <property type="entry name" value="N-ALPHA-ACETYLTRANSFERASE 25, NATB AUXILIARY SUBUNIT"/>
    <property type="match status" value="1"/>
</dbReference>
<dbReference type="GO" id="GO:0031416">
    <property type="term" value="C:NatB complex"/>
    <property type="evidence" value="ECO:0007669"/>
    <property type="project" value="TreeGrafter"/>
</dbReference>
<organism evidence="2 3">
    <name type="scientific">Terfezia boudieri ATCC MYA-4762</name>
    <dbReference type="NCBI Taxonomy" id="1051890"/>
    <lineage>
        <taxon>Eukaryota</taxon>
        <taxon>Fungi</taxon>
        <taxon>Dikarya</taxon>
        <taxon>Ascomycota</taxon>
        <taxon>Pezizomycotina</taxon>
        <taxon>Pezizomycetes</taxon>
        <taxon>Pezizales</taxon>
        <taxon>Pezizaceae</taxon>
        <taxon>Terfezia</taxon>
    </lineage>
</organism>
<dbReference type="AlphaFoldDB" id="A0A3N4LKN1"/>
<evidence type="ECO:0000313" key="3">
    <source>
        <dbReference type="Proteomes" id="UP000267821"/>
    </source>
</evidence>